<evidence type="ECO:0008006" key="4">
    <source>
        <dbReference type="Google" id="ProtNLM"/>
    </source>
</evidence>
<comment type="similarity">
    <text evidence="1">Belongs to the isochorismatase family.</text>
</comment>
<dbReference type="PANTHER" id="PTHR11080">
    <property type="entry name" value="PYRAZINAMIDASE/NICOTINAMIDASE"/>
    <property type="match status" value="1"/>
</dbReference>
<reference evidence="3" key="1">
    <citation type="submission" date="2021-01" db="EMBL/GenBank/DDBJ databases">
        <authorList>
            <person name="Corre E."/>
            <person name="Pelletier E."/>
            <person name="Niang G."/>
            <person name="Scheremetjew M."/>
            <person name="Finn R."/>
            <person name="Kale V."/>
            <person name="Holt S."/>
            <person name="Cochrane G."/>
            <person name="Meng A."/>
            <person name="Brown T."/>
            <person name="Cohen L."/>
        </authorList>
    </citation>
    <scope>NUCLEOTIDE SEQUENCE</scope>
    <source>
        <strain evidence="3">CCMP127</strain>
    </source>
</reference>
<dbReference type="InterPro" id="IPR052347">
    <property type="entry name" value="Isochorismatase_Nicotinamidase"/>
</dbReference>
<evidence type="ECO:0000256" key="2">
    <source>
        <dbReference type="ARBA" id="ARBA00022801"/>
    </source>
</evidence>
<dbReference type="PANTHER" id="PTHR11080:SF2">
    <property type="entry name" value="LD05707P"/>
    <property type="match status" value="1"/>
</dbReference>
<keyword evidence="2" id="KW-0378">Hydrolase</keyword>
<dbReference type="SUPFAM" id="SSF52499">
    <property type="entry name" value="Isochorismatase-like hydrolases"/>
    <property type="match status" value="1"/>
</dbReference>
<dbReference type="GO" id="GO:0016787">
    <property type="term" value="F:hydrolase activity"/>
    <property type="evidence" value="ECO:0007669"/>
    <property type="project" value="UniProtKB-KW"/>
</dbReference>
<organism evidence="3">
    <name type="scientific">Amphora coffeiformis</name>
    <dbReference type="NCBI Taxonomy" id="265554"/>
    <lineage>
        <taxon>Eukaryota</taxon>
        <taxon>Sar</taxon>
        <taxon>Stramenopiles</taxon>
        <taxon>Ochrophyta</taxon>
        <taxon>Bacillariophyta</taxon>
        <taxon>Bacillariophyceae</taxon>
        <taxon>Bacillariophycidae</taxon>
        <taxon>Thalassiophysales</taxon>
        <taxon>Catenulaceae</taxon>
        <taxon>Amphora</taxon>
    </lineage>
</organism>
<accession>A0A7S3LFQ4</accession>
<sequence length="297" mass="32677">MTSKRTTLLIIDAQNDFHPGGSLAIPTANNDAARIAVLLKDHADKVDRVCATLDSHQKLHIGNPCFWIETATGKNPTPFTIISAQDLRDGKYTPHPGLRLPANLSEALDPQIFQGREKVLKEDGMTLDLPKYCVEYAERLEAKGRFQICVWPEHCLIGTEGHALVDPIQESISYWSNLTGGSVDWIWKGQNLLTEMYSALEADVPVSEETALNTHVLESLLQGCDQLVVCGQAMSHCVNYTLRDIVAHWPKDRLSQIVLLTDGASAVPGFESAAEKFQADMKALGVQLKTAVEVFEG</sequence>
<dbReference type="AlphaFoldDB" id="A0A7S3LFQ4"/>
<evidence type="ECO:0000256" key="1">
    <source>
        <dbReference type="ARBA" id="ARBA00006336"/>
    </source>
</evidence>
<gene>
    <name evidence="3" type="ORF">ACOF00016_LOCUS18786</name>
</gene>
<dbReference type="Gene3D" id="3.40.50.850">
    <property type="entry name" value="Isochorismatase-like"/>
    <property type="match status" value="1"/>
</dbReference>
<dbReference type="InterPro" id="IPR036380">
    <property type="entry name" value="Isochorismatase-like_sf"/>
</dbReference>
<name>A0A7S3LFQ4_9STRA</name>
<dbReference type="EMBL" id="HBIM01025275">
    <property type="protein sequence ID" value="CAE0422208.1"/>
    <property type="molecule type" value="Transcribed_RNA"/>
</dbReference>
<proteinExistence type="inferred from homology"/>
<evidence type="ECO:0000313" key="3">
    <source>
        <dbReference type="EMBL" id="CAE0422208.1"/>
    </source>
</evidence>
<protein>
    <recommendedName>
        <fullName evidence="4">Isochorismatase-like domain-containing protein</fullName>
    </recommendedName>
</protein>